<dbReference type="InterPro" id="IPR037272">
    <property type="entry name" value="SNS_sf"/>
</dbReference>
<evidence type="ECO:0000256" key="3">
    <source>
        <dbReference type="ARBA" id="ARBA00022448"/>
    </source>
</evidence>
<dbReference type="PANTHER" id="PTHR11616:SF321">
    <property type="entry name" value="SODIUM-DEPENDENT NUTRIENT AMINO ACID TRANSPORTER 1-RELATED"/>
    <property type="match status" value="1"/>
</dbReference>
<gene>
    <name evidence="10" type="ORF">KP79_PYT01720</name>
</gene>
<dbReference type="Proteomes" id="UP000242188">
    <property type="component" value="Unassembled WGS sequence"/>
</dbReference>
<accession>A0A210Q6C3</accession>
<evidence type="ECO:0000256" key="4">
    <source>
        <dbReference type="ARBA" id="ARBA00022692"/>
    </source>
</evidence>
<comment type="caution">
    <text evidence="10">The sequence shown here is derived from an EMBL/GenBank/DDBJ whole genome shotgun (WGS) entry which is preliminary data.</text>
</comment>
<evidence type="ECO:0000256" key="5">
    <source>
        <dbReference type="ARBA" id="ARBA00022989"/>
    </source>
</evidence>
<evidence type="ECO:0000313" key="11">
    <source>
        <dbReference type="Proteomes" id="UP000242188"/>
    </source>
</evidence>
<comment type="similarity">
    <text evidence="2">Belongs to the sodium:neurotransmitter symporter (SNF) (TC 2.A.22) family.</text>
</comment>
<evidence type="ECO:0000256" key="6">
    <source>
        <dbReference type="ARBA" id="ARBA00023136"/>
    </source>
</evidence>
<feature type="transmembrane region" description="Helical" evidence="9">
    <location>
        <begin position="77"/>
        <end position="98"/>
    </location>
</feature>
<keyword evidence="8" id="KW-0479">Metal-binding</keyword>
<dbReference type="SUPFAM" id="SSF161070">
    <property type="entry name" value="SNF-like"/>
    <property type="match status" value="1"/>
</dbReference>
<keyword evidence="11" id="KW-1185">Reference proteome</keyword>
<evidence type="ECO:0000313" key="10">
    <source>
        <dbReference type="EMBL" id="OWF44265.1"/>
    </source>
</evidence>
<name>A0A210Q6C3_MIZYE</name>
<evidence type="ECO:0000256" key="2">
    <source>
        <dbReference type="ARBA" id="ARBA00006459"/>
    </source>
</evidence>
<dbReference type="PROSITE" id="PS50267">
    <property type="entry name" value="NA_NEUROTRAN_SYMP_3"/>
    <property type="match status" value="1"/>
</dbReference>
<feature type="transmembrane region" description="Helical" evidence="9">
    <location>
        <begin position="12"/>
        <end position="39"/>
    </location>
</feature>
<keyword evidence="5 9" id="KW-1133">Transmembrane helix</keyword>
<dbReference type="PANTHER" id="PTHR11616">
    <property type="entry name" value="SODIUM/CHLORIDE DEPENDENT TRANSPORTER"/>
    <property type="match status" value="1"/>
</dbReference>
<feature type="binding site" evidence="8">
    <location>
        <position position="92"/>
    </location>
    <ligand>
        <name>Na(+)</name>
        <dbReference type="ChEBI" id="CHEBI:29101"/>
        <label>1</label>
    </ligand>
</feature>
<sequence>MEIGSRASFRTNVLGASLIPCVMDIVGSIFTSMVVYSVIGVMAHESGMQLGETLFAGNSAAFVAFSRAFSFFPLPNLWLVLFFLAFFVATSDIMIMYCEILNRYLQKFVPGLSNRPKTSFAAMFVICYLVNLPFCTQAGAYLYQIIGWFVSSWGVFVMATLECVIFMWIYGGHMLDENIQLMNGTKMPHIIRFTAAFVCPVLFIVFLVLGIARYKSPVFGTYHYPSSIEGIGILIGILPLVPLVCCFVLGLYRNRKAGFTKELFQPSVLWGPRDLDVVDEYKEAAVKQKSWSQTAYYNLTGRQRKITRPETCDQPYVMTKMI</sequence>
<dbReference type="InterPro" id="IPR000175">
    <property type="entry name" value="Na/ntran_symport"/>
</dbReference>
<dbReference type="GO" id="GO:0089718">
    <property type="term" value="P:amino acid import across plasma membrane"/>
    <property type="evidence" value="ECO:0007669"/>
    <property type="project" value="TreeGrafter"/>
</dbReference>
<keyword evidence="8" id="KW-0915">Sodium</keyword>
<keyword evidence="6 9" id="KW-0472">Membrane</keyword>
<evidence type="ECO:0000256" key="1">
    <source>
        <dbReference type="ARBA" id="ARBA00004141"/>
    </source>
</evidence>
<feature type="transmembrane region" description="Helical" evidence="9">
    <location>
        <begin position="231"/>
        <end position="252"/>
    </location>
</feature>
<dbReference type="Pfam" id="PF00209">
    <property type="entry name" value="SNF"/>
    <property type="match status" value="1"/>
</dbReference>
<proteinExistence type="inferred from homology"/>
<dbReference type="GO" id="GO:0046872">
    <property type="term" value="F:metal ion binding"/>
    <property type="evidence" value="ECO:0007669"/>
    <property type="project" value="UniProtKB-KW"/>
</dbReference>
<dbReference type="EMBL" id="NEDP02004837">
    <property type="protein sequence ID" value="OWF44265.1"/>
    <property type="molecule type" value="Genomic_DNA"/>
</dbReference>
<evidence type="ECO:0000256" key="7">
    <source>
        <dbReference type="ARBA" id="ARBA00023180"/>
    </source>
</evidence>
<comment type="subcellular location">
    <subcellularLocation>
        <location evidence="1">Membrane</location>
        <topology evidence="1">Multi-pass membrane protein</topology>
    </subcellularLocation>
</comment>
<feature type="transmembrane region" description="Helical" evidence="9">
    <location>
        <begin position="145"/>
        <end position="170"/>
    </location>
</feature>
<protein>
    <submittedName>
        <fullName evidence="10">Sodium-and chloride-dependent neutral and basic amino acid transporter B(0+)</fullName>
    </submittedName>
</protein>
<evidence type="ECO:0000256" key="8">
    <source>
        <dbReference type="PIRSR" id="PIRSR600175-1"/>
    </source>
</evidence>
<keyword evidence="7" id="KW-0325">Glycoprotein</keyword>
<dbReference type="GO" id="GO:0005886">
    <property type="term" value="C:plasma membrane"/>
    <property type="evidence" value="ECO:0007669"/>
    <property type="project" value="TreeGrafter"/>
</dbReference>
<dbReference type="GO" id="GO:0005283">
    <property type="term" value="F:amino acid:sodium symporter activity"/>
    <property type="evidence" value="ECO:0007669"/>
    <property type="project" value="TreeGrafter"/>
</dbReference>
<evidence type="ECO:0000256" key="9">
    <source>
        <dbReference type="SAM" id="Phobius"/>
    </source>
</evidence>
<feature type="transmembrane region" description="Helical" evidence="9">
    <location>
        <begin position="190"/>
        <end position="211"/>
    </location>
</feature>
<reference evidence="10 11" key="1">
    <citation type="journal article" date="2017" name="Nat. Ecol. Evol.">
        <title>Scallop genome provides insights into evolution of bilaterian karyotype and development.</title>
        <authorList>
            <person name="Wang S."/>
            <person name="Zhang J."/>
            <person name="Jiao W."/>
            <person name="Li J."/>
            <person name="Xun X."/>
            <person name="Sun Y."/>
            <person name="Guo X."/>
            <person name="Huan P."/>
            <person name="Dong B."/>
            <person name="Zhang L."/>
            <person name="Hu X."/>
            <person name="Sun X."/>
            <person name="Wang J."/>
            <person name="Zhao C."/>
            <person name="Wang Y."/>
            <person name="Wang D."/>
            <person name="Huang X."/>
            <person name="Wang R."/>
            <person name="Lv J."/>
            <person name="Li Y."/>
            <person name="Zhang Z."/>
            <person name="Liu B."/>
            <person name="Lu W."/>
            <person name="Hui Y."/>
            <person name="Liang J."/>
            <person name="Zhou Z."/>
            <person name="Hou R."/>
            <person name="Li X."/>
            <person name="Liu Y."/>
            <person name="Li H."/>
            <person name="Ning X."/>
            <person name="Lin Y."/>
            <person name="Zhao L."/>
            <person name="Xing Q."/>
            <person name="Dou J."/>
            <person name="Li Y."/>
            <person name="Mao J."/>
            <person name="Guo H."/>
            <person name="Dou H."/>
            <person name="Li T."/>
            <person name="Mu C."/>
            <person name="Jiang W."/>
            <person name="Fu Q."/>
            <person name="Fu X."/>
            <person name="Miao Y."/>
            <person name="Liu J."/>
            <person name="Yu Q."/>
            <person name="Li R."/>
            <person name="Liao H."/>
            <person name="Li X."/>
            <person name="Kong Y."/>
            <person name="Jiang Z."/>
            <person name="Chourrout D."/>
            <person name="Li R."/>
            <person name="Bao Z."/>
        </authorList>
    </citation>
    <scope>NUCLEOTIDE SEQUENCE [LARGE SCALE GENOMIC DNA]</scope>
    <source>
        <strain evidence="10 11">PY_sf001</strain>
    </source>
</reference>
<keyword evidence="4 9" id="KW-0812">Transmembrane</keyword>
<dbReference type="PRINTS" id="PR00176">
    <property type="entry name" value="NANEUSMPORT"/>
</dbReference>
<dbReference type="GO" id="GO:0015179">
    <property type="term" value="F:L-amino acid transmembrane transporter activity"/>
    <property type="evidence" value="ECO:0007669"/>
    <property type="project" value="TreeGrafter"/>
</dbReference>
<organism evidence="10 11">
    <name type="scientific">Mizuhopecten yessoensis</name>
    <name type="common">Japanese scallop</name>
    <name type="synonym">Patinopecten yessoensis</name>
    <dbReference type="NCBI Taxonomy" id="6573"/>
    <lineage>
        <taxon>Eukaryota</taxon>
        <taxon>Metazoa</taxon>
        <taxon>Spiralia</taxon>
        <taxon>Lophotrochozoa</taxon>
        <taxon>Mollusca</taxon>
        <taxon>Bivalvia</taxon>
        <taxon>Autobranchia</taxon>
        <taxon>Pteriomorphia</taxon>
        <taxon>Pectinida</taxon>
        <taxon>Pectinoidea</taxon>
        <taxon>Pectinidae</taxon>
        <taxon>Mizuhopecten</taxon>
    </lineage>
</organism>
<dbReference type="AlphaFoldDB" id="A0A210Q6C3"/>
<feature type="transmembrane region" description="Helical" evidence="9">
    <location>
        <begin position="119"/>
        <end position="139"/>
    </location>
</feature>
<keyword evidence="3" id="KW-0813">Transport</keyword>